<dbReference type="STRING" id="690879.TSACC_3355"/>
<evidence type="ECO:0000256" key="5">
    <source>
        <dbReference type="ARBA" id="ARBA00023002"/>
    </source>
</evidence>
<reference evidence="8" key="1">
    <citation type="journal article" date="2017" name="Genome Announc.">
        <title>Draft Genome Sequence of Terrimicrobium sacchariphilum NM-5T, a Facultative Anaerobic Soil Bacterium of the Class Spartobacteria.</title>
        <authorList>
            <person name="Qiu Y.L."/>
            <person name="Tourlousse D.M."/>
            <person name="Matsuura N."/>
            <person name="Ohashi A."/>
            <person name="Sekiguchi Y."/>
        </authorList>
    </citation>
    <scope>NUCLEOTIDE SEQUENCE [LARGE SCALE GENOMIC DNA]</scope>
    <source>
        <strain evidence="8">NM-5</strain>
    </source>
</reference>
<dbReference type="GO" id="GO:0016491">
    <property type="term" value="F:oxidoreductase activity"/>
    <property type="evidence" value="ECO:0007669"/>
    <property type="project" value="UniProtKB-KW"/>
</dbReference>
<evidence type="ECO:0000256" key="2">
    <source>
        <dbReference type="ARBA" id="ARBA00008072"/>
    </source>
</evidence>
<dbReference type="OrthoDB" id="9781031at2"/>
<dbReference type="SUPFAM" id="SSF50129">
    <property type="entry name" value="GroES-like"/>
    <property type="match status" value="1"/>
</dbReference>
<accession>A0A146GD97</accession>
<dbReference type="CDD" id="cd08255">
    <property type="entry name" value="2-desacetyl-2-hydroxyethyl_bacteriochlorophyllide_like"/>
    <property type="match status" value="1"/>
</dbReference>
<evidence type="ECO:0000256" key="1">
    <source>
        <dbReference type="ARBA" id="ARBA00001947"/>
    </source>
</evidence>
<dbReference type="InParanoid" id="A0A146GD97"/>
<comment type="caution">
    <text evidence="7">The sequence shown here is derived from an EMBL/GenBank/DDBJ whole genome shotgun (WGS) entry which is preliminary data.</text>
</comment>
<dbReference type="InterPro" id="IPR020843">
    <property type="entry name" value="ER"/>
</dbReference>
<keyword evidence="5" id="KW-0560">Oxidoreductase</keyword>
<dbReference type="Proteomes" id="UP000076023">
    <property type="component" value="Unassembled WGS sequence"/>
</dbReference>
<dbReference type="Gene3D" id="3.90.180.10">
    <property type="entry name" value="Medium-chain alcohol dehydrogenases, catalytic domain"/>
    <property type="match status" value="2"/>
</dbReference>
<dbReference type="GO" id="GO:0046872">
    <property type="term" value="F:metal ion binding"/>
    <property type="evidence" value="ECO:0007669"/>
    <property type="project" value="UniProtKB-KW"/>
</dbReference>
<dbReference type="InterPro" id="IPR013149">
    <property type="entry name" value="ADH-like_C"/>
</dbReference>
<dbReference type="PANTHER" id="PTHR43350:SF19">
    <property type="entry name" value="D-GULOSIDE 3-DEHYDROGENASE"/>
    <property type="match status" value="1"/>
</dbReference>
<dbReference type="AlphaFoldDB" id="A0A146GD97"/>
<keyword evidence="4" id="KW-0862">Zinc</keyword>
<evidence type="ECO:0000259" key="6">
    <source>
        <dbReference type="SMART" id="SM00829"/>
    </source>
</evidence>
<sequence>MAEIACRWEEISMSTESPRRLFFPAAQQVGIESFEPPAVAEGEVRVRTEYSLMSTGTENIVFNRLFDPGTHWDSWVKYPFYPGYCVVGTVEESRSNEFAIGDRVALRSGHQSHSVVPAAKCTRIPDGVAFQDALWFALAKIAFHGALVADHYLGDTVLVIGAGPIGQMAIRWARAAGAKTIISVDSAEERLKLAAKGGATTTIASGIAAAKEEILKANGGELTRLVIDTTGNAVVFSQALELVKSFGKLVLLGDTGKPSDQRLTLDVITRGLTIVGAHDMHETEQWNARSITGLFLSLVADKRFSLTDLITHTFQPGECVEAYAAANRDRAKTMGIIFDWRAA</sequence>
<keyword evidence="3" id="KW-0479">Metal-binding</keyword>
<dbReference type="FunCoup" id="A0A146GD97">
    <property type="interactions" value="20"/>
</dbReference>
<dbReference type="Pfam" id="PF00107">
    <property type="entry name" value="ADH_zinc_N"/>
    <property type="match status" value="1"/>
</dbReference>
<dbReference type="InterPro" id="IPR011032">
    <property type="entry name" value="GroES-like_sf"/>
</dbReference>
<organism evidence="7 8">
    <name type="scientific">Terrimicrobium sacchariphilum</name>
    <dbReference type="NCBI Taxonomy" id="690879"/>
    <lineage>
        <taxon>Bacteria</taxon>
        <taxon>Pseudomonadati</taxon>
        <taxon>Verrucomicrobiota</taxon>
        <taxon>Terrimicrobiia</taxon>
        <taxon>Terrimicrobiales</taxon>
        <taxon>Terrimicrobiaceae</taxon>
        <taxon>Terrimicrobium</taxon>
    </lineage>
</organism>
<proteinExistence type="inferred from homology"/>
<evidence type="ECO:0000313" key="8">
    <source>
        <dbReference type="Proteomes" id="UP000076023"/>
    </source>
</evidence>
<dbReference type="SUPFAM" id="SSF51735">
    <property type="entry name" value="NAD(P)-binding Rossmann-fold domains"/>
    <property type="match status" value="1"/>
</dbReference>
<dbReference type="Gene3D" id="3.40.50.720">
    <property type="entry name" value="NAD(P)-binding Rossmann-like Domain"/>
    <property type="match status" value="1"/>
</dbReference>
<gene>
    <name evidence="7" type="ORF">TSACC_3355</name>
</gene>
<feature type="domain" description="Enoyl reductase (ER)" evidence="6">
    <location>
        <begin position="25"/>
        <end position="338"/>
    </location>
</feature>
<name>A0A146GD97_TERSA</name>
<evidence type="ECO:0000313" key="7">
    <source>
        <dbReference type="EMBL" id="GAT35290.1"/>
    </source>
</evidence>
<comment type="similarity">
    <text evidence="2">Belongs to the zinc-containing alcohol dehydrogenase family.</text>
</comment>
<protein>
    <submittedName>
        <fullName evidence="7">2-desacetyl-2-hydroxyethyl bacteriochlorophyllide A dehydrogenase</fullName>
    </submittedName>
</protein>
<comment type="cofactor">
    <cofactor evidence="1">
        <name>Zn(2+)</name>
        <dbReference type="ChEBI" id="CHEBI:29105"/>
    </cofactor>
</comment>
<dbReference type="InterPro" id="IPR036291">
    <property type="entry name" value="NAD(P)-bd_dom_sf"/>
</dbReference>
<dbReference type="PANTHER" id="PTHR43350">
    <property type="entry name" value="NAD-DEPENDENT ALCOHOL DEHYDROGENASE"/>
    <property type="match status" value="1"/>
</dbReference>
<evidence type="ECO:0000256" key="3">
    <source>
        <dbReference type="ARBA" id="ARBA00022723"/>
    </source>
</evidence>
<dbReference type="SMART" id="SM00829">
    <property type="entry name" value="PKS_ER"/>
    <property type="match status" value="1"/>
</dbReference>
<keyword evidence="8" id="KW-1185">Reference proteome</keyword>
<evidence type="ECO:0000256" key="4">
    <source>
        <dbReference type="ARBA" id="ARBA00022833"/>
    </source>
</evidence>
<dbReference type="EMBL" id="BDCO01000003">
    <property type="protein sequence ID" value="GAT35290.1"/>
    <property type="molecule type" value="Genomic_DNA"/>
</dbReference>